<keyword evidence="2" id="KW-1185">Reference proteome</keyword>
<gene>
    <name evidence="1" type="ORF">CEPIT_LOCUS30670</name>
</gene>
<evidence type="ECO:0000313" key="2">
    <source>
        <dbReference type="Proteomes" id="UP001152523"/>
    </source>
</evidence>
<protein>
    <submittedName>
        <fullName evidence="1">Uncharacterized protein</fullName>
    </submittedName>
</protein>
<sequence length="116" mass="13468">MFQIRRFDSFHTCLMDFRQGQHRQATYRTVAELVSHKFLDASRKPYVPNEIRADMSLMHGISMSYNKSWKAQKTAMQKQFGSDAESYQLLPSMAYMLDKANPHSVFSLVGEMMMSS</sequence>
<dbReference type="PANTHER" id="PTHR31973">
    <property type="entry name" value="POLYPROTEIN, PUTATIVE-RELATED"/>
    <property type="match status" value="1"/>
</dbReference>
<dbReference type="Proteomes" id="UP001152523">
    <property type="component" value="Unassembled WGS sequence"/>
</dbReference>
<dbReference type="AlphaFoldDB" id="A0AAV0F538"/>
<reference evidence="1" key="1">
    <citation type="submission" date="2022-07" db="EMBL/GenBank/DDBJ databases">
        <authorList>
            <person name="Macas J."/>
            <person name="Novak P."/>
            <person name="Neumann P."/>
        </authorList>
    </citation>
    <scope>NUCLEOTIDE SEQUENCE</scope>
</reference>
<proteinExistence type="predicted"/>
<accession>A0AAV0F538</accession>
<organism evidence="1 2">
    <name type="scientific">Cuscuta epithymum</name>
    <dbReference type="NCBI Taxonomy" id="186058"/>
    <lineage>
        <taxon>Eukaryota</taxon>
        <taxon>Viridiplantae</taxon>
        <taxon>Streptophyta</taxon>
        <taxon>Embryophyta</taxon>
        <taxon>Tracheophyta</taxon>
        <taxon>Spermatophyta</taxon>
        <taxon>Magnoliopsida</taxon>
        <taxon>eudicotyledons</taxon>
        <taxon>Gunneridae</taxon>
        <taxon>Pentapetalae</taxon>
        <taxon>asterids</taxon>
        <taxon>lamiids</taxon>
        <taxon>Solanales</taxon>
        <taxon>Convolvulaceae</taxon>
        <taxon>Cuscuteae</taxon>
        <taxon>Cuscuta</taxon>
        <taxon>Cuscuta subgen. Cuscuta</taxon>
    </lineage>
</organism>
<comment type="caution">
    <text evidence="1">The sequence shown here is derived from an EMBL/GenBank/DDBJ whole genome shotgun (WGS) entry which is preliminary data.</text>
</comment>
<dbReference type="PANTHER" id="PTHR31973:SF113">
    <property type="entry name" value="PROTEIN FAR1-RELATED SEQUENCE 5-LIKE"/>
    <property type="match status" value="1"/>
</dbReference>
<name>A0AAV0F538_9ASTE</name>
<evidence type="ECO:0000313" key="1">
    <source>
        <dbReference type="EMBL" id="CAH9130492.1"/>
    </source>
</evidence>
<dbReference type="EMBL" id="CAMAPF010000962">
    <property type="protein sequence ID" value="CAH9130492.1"/>
    <property type="molecule type" value="Genomic_DNA"/>
</dbReference>
<feature type="non-terminal residue" evidence="1">
    <location>
        <position position="116"/>
    </location>
</feature>